<dbReference type="EC" id="4.1.3.40" evidence="4"/>
<dbReference type="AlphaFoldDB" id="A0A2C6DW12"/>
<feature type="binding site" evidence="4">
    <location>
        <position position="80"/>
    </location>
    <ligand>
        <name>substrate</name>
    </ligand>
</feature>
<feature type="binding site" evidence="4">
    <location>
        <position position="159"/>
    </location>
    <ligand>
        <name>substrate</name>
    </ligand>
</feature>
<dbReference type="InterPro" id="IPR007440">
    <property type="entry name" value="Chorismate--pyruvate_lyase"/>
</dbReference>
<comment type="subcellular location">
    <subcellularLocation>
        <location evidence="4">Cytoplasm</location>
    </subcellularLocation>
</comment>
<evidence type="ECO:0000313" key="6">
    <source>
        <dbReference type="EMBL" id="VFS45552.1"/>
    </source>
</evidence>
<evidence type="ECO:0000313" key="8">
    <source>
        <dbReference type="Proteomes" id="UP000373449"/>
    </source>
</evidence>
<dbReference type="GO" id="GO:0005829">
    <property type="term" value="C:cytosol"/>
    <property type="evidence" value="ECO:0007669"/>
    <property type="project" value="TreeGrafter"/>
</dbReference>
<comment type="subunit">
    <text evidence="4">Monomer.</text>
</comment>
<keyword evidence="1 4" id="KW-0963">Cytoplasm</keyword>
<comment type="similarity">
    <text evidence="4">Belongs to the UbiC family.</text>
</comment>
<dbReference type="GO" id="GO:0042866">
    <property type="term" value="P:pyruvate biosynthetic process"/>
    <property type="evidence" value="ECO:0007669"/>
    <property type="project" value="UniProtKB-UniRule"/>
</dbReference>
<dbReference type="HAMAP" id="MF_01632">
    <property type="entry name" value="UbiC"/>
    <property type="match status" value="1"/>
</dbReference>
<dbReference type="EMBL" id="PDDX01000001">
    <property type="protein sequence ID" value="PHI32522.1"/>
    <property type="molecule type" value="Genomic_DNA"/>
</dbReference>
<sequence>MGNKTLPIPNWQGRDWFYPQDYPLSKTVGEWLLEEDSMTSRCERYCHEVTVQPQFEGYISAESLSRESSELPTDRRYWIREILLFGDNIPWLWARTVVPEQTLSGPELNLMTLGTTPLGRYLFNQAELERDYIQVSSLDGLWGRRSRLRLSGKPLLLTEIFLPSAPLY</sequence>
<organism evidence="5 7">
    <name type="scientific">Budvicia aquatica</name>
    <dbReference type="NCBI Taxonomy" id="82979"/>
    <lineage>
        <taxon>Bacteria</taxon>
        <taxon>Pseudomonadati</taxon>
        <taxon>Pseudomonadota</taxon>
        <taxon>Gammaproteobacteria</taxon>
        <taxon>Enterobacterales</taxon>
        <taxon>Budviciaceae</taxon>
        <taxon>Budvicia</taxon>
    </lineage>
</organism>
<evidence type="ECO:0000256" key="4">
    <source>
        <dbReference type="HAMAP-Rule" id="MF_01632"/>
    </source>
</evidence>
<dbReference type="PANTHER" id="PTHR38683">
    <property type="entry name" value="CHORISMATE PYRUVATE-LYASE"/>
    <property type="match status" value="1"/>
</dbReference>
<evidence type="ECO:0000256" key="1">
    <source>
        <dbReference type="ARBA" id="ARBA00022490"/>
    </source>
</evidence>
<dbReference type="OrthoDB" id="9789493at2"/>
<evidence type="ECO:0000256" key="2">
    <source>
        <dbReference type="ARBA" id="ARBA00022688"/>
    </source>
</evidence>
<dbReference type="UniPathway" id="UPA00232"/>
<comment type="function">
    <text evidence="4">Removes the pyruvyl group from chorismate, with concomitant aromatization of the ring, to provide 4-hydroxybenzoate (4HB) for the ubiquinone pathway.</text>
</comment>
<keyword evidence="4 6" id="KW-0670">Pyruvate</keyword>
<keyword evidence="3 4" id="KW-0456">Lyase</keyword>
<evidence type="ECO:0000313" key="5">
    <source>
        <dbReference type="EMBL" id="PHI32522.1"/>
    </source>
</evidence>
<dbReference type="RefSeq" id="WP_036017158.1">
    <property type="nucleotide sequence ID" value="NZ_CAADJA010000002.1"/>
</dbReference>
<reference evidence="6 8" key="3">
    <citation type="submission" date="2019-03" db="EMBL/GenBank/DDBJ databases">
        <authorList>
            <consortium name="Pathogen Informatics"/>
        </authorList>
    </citation>
    <scope>NUCLEOTIDE SEQUENCE [LARGE SCALE GENOMIC DNA]</scope>
    <source>
        <strain evidence="6 8">NCTC12282</strain>
    </source>
</reference>
<keyword evidence="7" id="KW-1185">Reference proteome</keyword>
<evidence type="ECO:0000256" key="3">
    <source>
        <dbReference type="ARBA" id="ARBA00023239"/>
    </source>
</evidence>
<accession>A0A2C6DW12</accession>
<dbReference type="STRING" id="1111728.GCA_000427805_04839"/>
<dbReference type="SUPFAM" id="SSF64288">
    <property type="entry name" value="Chorismate lyase-like"/>
    <property type="match status" value="1"/>
</dbReference>
<feature type="binding site" evidence="4">
    <location>
        <position position="38"/>
    </location>
    <ligand>
        <name>substrate</name>
    </ligand>
</feature>
<dbReference type="Gene3D" id="3.40.1410.10">
    <property type="entry name" value="Chorismate lyase-like"/>
    <property type="match status" value="1"/>
</dbReference>
<reference evidence="7" key="1">
    <citation type="submission" date="2017-09" db="EMBL/GenBank/DDBJ databases">
        <title>FDA dAtabase for Regulatory Grade micrObial Sequences (FDA-ARGOS): Supporting development and validation of Infectious Disease Dx tests.</title>
        <authorList>
            <person name="Minogue T."/>
            <person name="Wolcott M."/>
            <person name="Wasieloski L."/>
            <person name="Aguilar W."/>
            <person name="Moore D."/>
            <person name="Tallon L."/>
            <person name="Sadzewicz L."/>
            <person name="Ott S."/>
            <person name="Zhao X."/>
            <person name="Nagaraj S."/>
            <person name="Vavikolanu K."/>
            <person name="Aluvathingal J."/>
            <person name="Nadendla S."/>
            <person name="Sichtig H."/>
        </authorList>
    </citation>
    <scope>NUCLEOTIDE SEQUENCE [LARGE SCALE GENOMIC DNA]</scope>
    <source>
        <strain evidence="7">FDAARGOS_387</strain>
    </source>
</reference>
<dbReference type="Proteomes" id="UP000224974">
    <property type="component" value="Unassembled WGS sequence"/>
</dbReference>
<name>A0A2C6DW12_9GAMM</name>
<dbReference type="EMBL" id="CAADJA010000002">
    <property type="protein sequence ID" value="VFS45552.1"/>
    <property type="molecule type" value="Genomic_DNA"/>
</dbReference>
<reference evidence="5" key="2">
    <citation type="submission" date="2017-09" db="EMBL/GenBank/DDBJ databases">
        <title>FDA dAtabase for Regulatory Grade micrObial Sequences (FDA-ARGOS): Supporting development and validation of Infectious Disease Dx tests.</title>
        <authorList>
            <person name="Minogue T."/>
            <person name="Wolcott M."/>
            <person name="Wasieloski L."/>
            <person name="Aguilar W."/>
            <person name="Moore D."/>
            <person name="Tallon L.J."/>
            <person name="Sadzewicz L."/>
            <person name="Ott S."/>
            <person name="Zhao X."/>
            <person name="Nagaraj S."/>
            <person name="Vavikolanu K."/>
            <person name="Aluvathingal J."/>
            <person name="Nadendla S."/>
            <person name="Sichtig H."/>
        </authorList>
    </citation>
    <scope>NUCLEOTIDE SEQUENCE</scope>
    <source>
        <strain evidence="5">FDAARGOS_387</strain>
    </source>
</reference>
<protein>
    <recommendedName>
        <fullName evidence="4">Chorismate pyruvate-lyase</fullName>
        <shortName evidence="4">CL</shortName>
        <shortName evidence="4">CPL</shortName>
        <ecNumber evidence="4">4.1.3.40</ecNumber>
    </recommendedName>
</protein>
<dbReference type="GO" id="GO:0006744">
    <property type="term" value="P:ubiquinone biosynthetic process"/>
    <property type="evidence" value="ECO:0007669"/>
    <property type="project" value="UniProtKB-UniRule"/>
</dbReference>
<dbReference type="PANTHER" id="PTHR38683:SF1">
    <property type="entry name" value="CHORISMATE PYRUVATE-LYASE"/>
    <property type="match status" value="1"/>
</dbReference>
<keyword evidence="2 4" id="KW-0831">Ubiquinone biosynthesis</keyword>
<dbReference type="GO" id="GO:0008813">
    <property type="term" value="F:chorismate lyase activity"/>
    <property type="evidence" value="ECO:0007669"/>
    <property type="project" value="UniProtKB-UniRule"/>
</dbReference>
<dbReference type="Proteomes" id="UP000373449">
    <property type="component" value="Unassembled WGS sequence"/>
</dbReference>
<proteinExistence type="inferred from homology"/>
<dbReference type="Pfam" id="PF04345">
    <property type="entry name" value="Chor_lyase"/>
    <property type="match status" value="1"/>
</dbReference>
<evidence type="ECO:0000313" key="7">
    <source>
        <dbReference type="Proteomes" id="UP000224974"/>
    </source>
</evidence>
<feature type="binding site" evidence="4">
    <location>
        <position position="118"/>
    </location>
    <ligand>
        <name>substrate</name>
    </ligand>
</feature>
<comment type="catalytic activity">
    <reaction evidence="4">
        <text>chorismate = 4-hydroxybenzoate + pyruvate</text>
        <dbReference type="Rhea" id="RHEA:16505"/>
        <dbReference type="ChEBI" id="CHEBI:15361"/>
        <dbReference type="ChEBI" id="CHEBI:17879"/>
        <dbReference type="ChEBI" id="CHEBI:29748"/>
        <dbReference type="EC" id="4.1.3.40"/>
    </reaction>
</comment>
<dbReference type="InterPro" id="IPR028978">
    <property type="entry name" value="Chorismate_lyase_/UTRA_dom_sf"/>
</dbReference>
<comment type="pathway">
    <text evidence="4">Cofactor biosynthesis; ubiquinone biosynthesis.</text>
</comment>
<gene>
    <name evidence="4 6" type="primary">ubiC</name>
    <name evidence="5" type="ORF">CRN84_26025</name>
    <name evidence="6" type="ORF">NCTC12282_00429</name>
</gene>
<dbReference type="NCBIfam" id="NF008656">
    <property type="entry name" value="PRK11655.1"/>
    <property type="match status" value="1"/>
</dbReference>